<proteinExistence type="predicted"/>
<evidence type="ECO:0000313" key="4">
    <source>
        <dbReference type="Proteomes" id="UP000235786"/>
    </source>
</evidence>
<dbReference type="Proteomes" id="UP000235786">
    <property type="component" value="Unassembled WGS sequence"/>
</dbReference>
<dbReference type="Pfam" id="PF03881">
    <property type="entry name" value="Fructosamin_kin"/>
    <property type="match status" value="1"/>
</dbReference>
<dbReference type="OrthoDB" id="5772781at2759"/>
<evidence type="ECO:0000256" key="1">
    <source>
        <dbReference type="ARBA" id="ARBA00011961"/>
    </source>
</evidence>
<gene>
    <name evidence="3" type="ORF">L207DRAFT_517632</name>
</gene>
<dbReference type="PANTHER" id="PTHR12149:SF8">
    <property type="entry name" value="PROTEIN-RIBULOSAMINE 3-KINASE"/>
    <property type="match status" value="1"/>
</dbReference>
<dbReference type="GO" id="GO:0102193">
    <property type="term" value="F:protein-ribulosamine 3-kinase activity"/>
    <property type="evidence" value="ECO:0007669"/>
    <property type="project" value="UniProtKB-EC"/>
</dbReference>
<dbReference type="InterPro" id="IPR011009">
    <property type="entry name" value="Kinase-like_dom_sf"/>
</dbReference>
<dbReference type="Gene3D" id="3.90.1200.10">
    <property type="match status" value="1"/>
</dbReference>
<sequence length="348" mass="39064">MTGNFPVDDAVLEVLPEGTKVELAEPYGNSAWTITGRVSVILPDGIPKRYFLKYASGEHGHKMILGEFTSISTIHAVVPDLVPPPVGWGKCKSSAPDTYFFIEEYIDMDFSAPDPVRFTARVAEMERKGTSPNGMFGFPVVTCDGKITHNTEWESSWAVFYSKLLRNTLEVDAEINGRWPELDAAAEQVINGVIPRLLGVLQADGRTLKPSLIHGDLWGGNVGTSLETGDVVLFDAGSYYAHNEMELGIWRCEWGQYFKAEVYFRNYLRNFEPAEPADEFDDRNRLYRLKYDLVFAGCFPGSVTRQRVLNDMYYLCEKYAPLESLGRYDPLKDHSVTGAIIPSIPYQA</sequence>
<dbReference type="EC" id="2.7.1.172" evidence="1"/>
<dbReference type="EMBL" id="KZ613954">
    <property type="protein sequence ID" value="PMD34512.1"/>
    <property type="molecule type" value="Genomic_DNA"/>
</dbReference>
<accession>A0A2J6R7M6</accession>
<reference evidence="3 4" key="1">
    <citation type="submission" date="2016-04" db="EMBL/GenBank/DDBJ databases">
        <title>A degradative enzymes factory behind the ericoid mycorrhizal symbiosis.</title>
        <authorList>
            <consortium name="DOE Joint Genome Institute"/>
            <person name="Martino E."/>
            <person name="Morin E."/>
            <person name="Grelet G."/>
            <person name="Kuo A."/>
            <person name="Kohler A."/>
            <person name="Daghino S."/>
            <person name="Barry K."/>
            <person name="Choi C."/>
            <person name="Cichocki N."/>
            <person name="Clum A."/>
            <person name="Copeland A."/>
            <person name="Hainaut M."/>
            <person name="Haridas S."/>
            <person name="Labutti K."/>
            <person name="Lindquist E."/>
            <person name="Lipzen A."/>
            <person name="Khouja H.-R."/>
            <person name="Murat C."/>
            <person name="Ohm R."/>
            <person name="Olson A."/>
            <person name="Spatafora J."/>
            <person name="Veneault-Fourrey C."/>
            <person name="Henrissat B."/>
            <person name="Grigoriev I."/>
            <person name="Martin F."/>
            <person name="Perotto S."/>
        </authorList>
    </citation>
    <scope>NUCLEOTIDE SEQUENCE [LARGE SCALE GENOMIC DNA]</scope>
    <source>
        <strain evidence="3 4">F</strain>
    </source>
</reference>
<comment type="catalytic activity">
    <reaction evidence="2">
        <text>N(6)-D-ribulosyl-L-lysyl-[protein] + ATP = N(6)-(3-O-phospho-D-ribulosyl)-L-lysyl-[protein] + ADP + H(+)</text>
        <dbReference type="Rhea" id="RHEA:48432"/>
        <dbReference type="Rhea" id="RHEA-COMP:12103"/>
        <dbReference type="Rhea" id="RHEA-COMP:12104"/>
        <dbReference type="ChEBI" id="CHEBI:15378"/>
        <dbReference type="ChEBI" id="CHEBI:30616"/>
        <dbReference type="ChEBI" id="CHEBI:90418"/>
        <dbReference type="ChEBI" id="CHEBI:90420"/>
        <dbReference type="ChEBI" id="CHEBI:456216"/>
        <dbReference type="EC" id="2.7.1.172"/>
    </reaction>
    <physiologicalReaction direction="left-to-right" evidence="2">
        <dbReference type="Rhea" id="RHEA:48433"/>
    </physiologicalReaction>
</comment>
<dbReference type="SUPFAM" id="SSF56112">
    <property type="entry name" value="Protein kinase-like (PK-like)"/>
    <property type="match status" value="1"/>
</dbReference>
<keyword evidence="4" id="KW-1185">Reference proteome</keyword>
<evidence type="ECO:0000313" key="3">
    <source>
        <dbReference type="EMBL" id="PMD34512.1"/>
    </source>
</evidence>
<organism evidence="3 4">
    <name type="scientific">Hyaloscypha variabilis (strain UAMH 11265 / GT02V1 / F)</name>
    <name type="common">Meliniomyces variabilis</name>
    <dbReference type="NCBI Taxonomy" id="1149755"/>
    <lineage>
        <taxon>Eukaryota</taxon>
        <taxon>Fungi</taxon>
        <taxon>Dikarya</taxon>
        <taxon>Ascomycota</taxon>
        <taxon>Pezizomycotina</taxon>
        <taxon>Leotiomycetes</taxon>
        <taxon>Helotiales</taxon>
        <taxon>Hyaloscyphaceae</taxon>
        <taxon>Hyaloscypha</taxon>
        <taxon>Hyaloscypha variabilis</taxon>
    </lineage>
</organism>
<dbReference type="InterPro" id="IPR016477">
    <property type="entry name" value="Fructo-/Ketosamine-3-kinase"/>
</dbReference>
<name>A0A2J6R7M6_HYAVF</name>
<dbReference type="PANTHER" id="PTHR12149">
    <property type="entry name" value="FRUCTOSAMINE 3 KINASE-RELATED PROTEIN"/>
    <property type="match status" value="1"/>
</dbReference>
<evidence type="ECO:0000256" key="2">
    <source>
        <dbReference type="ARBA" id="ARBA00048655"/>
    </source>
</evidence>
<dbReference type="AlphaFoldDB" id="A0A2J6R7M6"/>
<protein>
    <recommendedName>
        <fullName evidence="1">protein-ribulosamine 3-kinase</fullName>
        <ecNumber evidence="1">2.7.1.172</ecNumber>
    </recommendedName>
</protein>